<dbReference type="EMBL" id="EAAA01001421">
    <property type="status" value="NOT_ANNOTATED_CDS"/>
    <property type="molecule type" value="Genomic_DNA"/>
</dbReference>
<reference evidence="2" key="2">
    <citation type="journal article" date="2008" name="Genome Biol.">
        <title>Improved genome assembly and evidence-based global gene model set for the chordate Ciona intestinalis: new insight into intron and operon populations.</title>
        <authorList>
            <person name="Satou Y."/>
            <person name="Mineta K."/>
            <person name="Ogasawara M."/>
            <person name="Sasakura Y."/>
            <person name="Shoguchi E."/>
            <person name="Ueno K."/>
            <person name="Yamada L."/>
            <person name="Matsumoto J."/>
            <person name="Wasserscheid J."/>
            <person name="Dewar K."/>
            <person name="Wiley G.B."/>
            <person name="Macmil S.L."/>
            <person name="Roe B.A."/>
            <person name="Zeller R.W."/>
            <person name="Hastings K.E."/>
            <person name="Lemaire P."/>
            <person name="Lindquist E."/>
            <person name="Endo T."/>
            <person name="Hotta K."/>
            <person name="Inaba K."/>
        </authorList>
    </citation>
    <scope>NUCLEOTIDE SEQUENCE [LARGE SCALE GENOMIC DNA]</scope>
    <source>
        <strain evidence="2">wild type</strain>
    </source>
</reference>
<reference evidence="2" key="3">
    <citation type="submission" date="2025-08" db="UniProtKB">
        <authorList>
            <consortium name="Ensembl"/>
        </authorList>
    </citation>
    <scope>IDENTIFICATION</scope>
</reference>
<proteinExistence type="predicted"/>
<protein>
    <submittedName>
        <fullName evidence="2">Uncharacterized protein</fullName>
    </submittedName>
</protein>
<accession>F6RTT6</accession>
<dbReference type="STRING" id="7719.ENSCINP00000028771"/>
<organism evidence="2 3">
    <name type="scientific">Ciona intestinalis</name>
    <name type="common">Transparent sea squirt</name>
    <name type="synonym">Ascidia intestinalis</name>
    <dbReference type="NCBI Taxonomy" id="7719"/>
    <lineage>
        <taxon>Eukaryota</taxon>
        <taxon>Metazoa</taxon>
        <taxon>Chordata</taxon>
        <taxon>Tunicata</taxon>
        <taxon>Ascidiacea</taxon>
        <taxon>Phlebobranchia</taxon>
        <taxon>Cionidae</taxon>
        <taxon>Ciona</taxon>
    </lineage>
</organism>
<dbReference type="GO" id="GO:0015630">
    <property type="term" value="C:microtubule cytoskeleton"/>
    <property type="evidence" value="ECO:0000318"/>
    <property type="project" value="GO_Central"/>
</dbReference>
<feature type="region of interest" description="Disordered" evidence="1">
    <location>
        <begin position="1"/>
        <end position="20"/>
    </location>
</feature>
<dbReference type="HOGENOM" id="CLU_638655_0_0_1"/>
<dbReference type="Proteomes" id="UP000008144">
    <property type="component" value="Chromosome 2"/>
</dbReference>
<evidence type="ECO:0000313" key="3">
    <source>
        <dbReference type="Proteomes" id="UP000008144"/>
    </source>
</evidence>
<dbReference type="AlphaFoldDB" id="F6RTT6"/>
<dbReference type="GO" id="GO:0008017">
    <property type="term" value="F:microtubule binding"/>
    <property type="evidence" value="ECO:0000318"/>
    <property type="project" value="GO_Central"/>
</dbReference>
<dbReference type="InParanoid" id="F6RTT6"/>
<name>F6RTT6_CIOIN</name>
<evidence type="ECO:0000313" key="2">
    <source>
        <dbReference type="Ensembl" id="ENSCINP00000028771.2"/>
    </source>
</evidence>
<keyword evidence="3" id="KW-1185">Reference proteome</keyword>
<reference evidence="3" key="1">
    <citation type="journal article" date="2002" name="Science">
        <title>The draft genome of Ciona intestinalis: insights into chordate and vertebrate origins.</title>
        <authorList>
            <person name="Dehal P."/>
            <person name="Satou Y."/>
            <person name="Campbell R.K."/>
            <person name="Chapman J."/>
            <person name="Degnan B."/>
            <person name="De Tomaso A."/>
            <person name="Davidson B."/>
            <person name="Di Gregorio A."/>
            <person name="Gelpke M."/>
            <person name="Goodstein D.M."/>
            <person name="Harafuji N."/>
            <person name="Hastings K.E."/>
            <person name="Ho I."/>
            <person name="Hotta K."/>
            <person name="Huang W."/>
            <person name="Kawashima T."/>
            <person name="Lemaire P."/>
            <person name="Martinez D."/>
            <person name="Meinertzhagen I.A."/>
            <person name="Necula S."/>
            <person name="Nonaka M."/>
            <person name="Putnam N."/>
            <person name="Rash S."/>
            <person name="Saiga H."/>
            <person name="Satake M."/>
            <person name="Terry A."/>
            <person name="Yamada L."/>
            <person name="Wang H.G."/>
            <person name="Awazu S."/>
            <person name="Azumi K."/>
            <person name="Boore J."/>
            <person name="Branno M."/>
            <person name="Chin-Bow S."/>
            <person name="DeSantis R."/>
            <person name="Doyle S."/>
            <person name="Francino P."/>
            <person name="Keys D.N."/>
            <person name="Haga S."/>
            <person name="Hayashi H."/>
            <person name="Hino K."/>
            <person name="Imai K.S."/>
            <person name="Inaba K."/>
            <person name="Kano S."/>
            <person name="Kobayashi K."/>
            <person name="Kobayashi M."/>
            <person name="Lee B.I."/>
            <person name="Makabe K.W."/>
            <person name="Manohar C."/>
            <person name="Matassi G."/>
            <person name="Medina M."/>
            <person name="Mochizuki Y."/>
            <person name="Mount S."/>
            <person name="Morishita T."/>
            <person name="Miura S."/>
            <person name="Nakayama A."/>
            <person name="Nishizaka S."/>
            <person name="Nomoto H."/>
            <person name="Ohta F."/>
            <person name="Oishi K."/>
            <person name="Rigoutsos I."/>
            <person name="Sano M."/>
            <person name="Sasaki A."/>
            <person name="Sasakura Y."/>
            <person name="Shoguchi E."/>
            <person name="Shin-i T."/>
            <person name="Spagnuolo A."/>
            <person name="Stainier D."/>
            <person name="Suzuki M.M."/>
            <person name="Tassy O."/>
            <person name="Takatori N."/>
            <person name="Tokuoka M."/>
            <person name="Yagi K."/>
            <person name="Yoshizaki F."/>
            <person name="Wada S."/>
            <person name="Zhang C."/>
            <person name="Hyatt P.D."/>
            <person name="Larimer F."/>
            <person name="Detter C."/>
            <person name="Doggett N."/>
            <person name="Glavina T."/>
            <person name="Hawkins T."/>
            <person name="Richardson P."/>
            <person name="Lucas S."/>
            <person name="Kohara Y."/>
            <person name="Levine M."/>
            <person name="Satoh N."/>
            <person name="Rokhsar D.S."/>
        </authorList>
    </citation>
    <scope>NUCLEOTIDE SEQUENCE [LARGE SCALE GENOMIC DNA]</scope>
</reference>
<dbReference type="GO" id="GO:0007017">
    <property type="term" value="P:microtubule-based process"/>
    <property type="evidence" value="ECO:0000318"/>
    <property type="project" value="GO_Central"/>
</dbReference>
<reference evidence="2" key="4">
    <citation type="submission" date="2025-09" db="UniProtKB">
        <authorList>
            <consortium name="Ensembl"/>
        </authorList>
    </citation>
    <scope>IDENTIFICATION</scope>
</reference>
<sequence>MQRESQSHASNQHNLDLQAHKLSDENQNLLVELKKCNKKIEDLERQSLELASCKSEVLEMKEENNELEIKLKRVGSSFDRHKATSKEKLRSVERDLEESRALMHQQRKEAAENYQELKRAMNRNEEQLKREIAESEEAFNEQKLESDKLIQRLEENLSKSKTKYSQVKEELTEVNSKLFSKLTECENMKEELETKGAVVIMTKQKLQESERVVEQKQVKIEELENKVGCVELEKENAQRQLQIMSGKSDSALAQKENETGNLRIQLNTLQNSLQAEKRKHESMAKVATEVQAKNTALEKQLCDQISKHRVEVESMVESQRVEMLKMKHDAEFATQSLTIKTKSLHKSIRQVTSVLHKLSHENTQLRREVETFPLLLQEGIKRAGKQISEALCEVNESSKDLVRRYRKEMKLRKKYHNELVELKGNIRVFV</sequence>
<dbReference type="Ensembl" id="ENSCINT00000029017.2">
    <property type="protein sequence ID" value="ENSCINP00000028771.2"/>
    <property type="gene ID" value="ENSCING00000016701.2"/>
</dbReference>
<evidence type="ECO:0000256" key="1">
    <source>
        <dbReference type="SAM" id="MobiDB-lite"/>
    </source>
</evidence>